<evidence type="ECO:0000313" key="4">
    <source>
        <dbReference type="EMBL" id="MDV7216009.1"/>
    </source>
</evidence>
<evidence type="ECO:0000256" key="1">
    <source>
        <dbReference type="ARBA" id="ARBA00022801"/>
    </source>
</evidence>
<sequence length="405" mass="41553">MDMHEESATPRTKARAGWRRGGAVVTVAVTAGLALVACSSGGTSSAGGTSSPSAKTAACPTGTTAAGAGTPTGAPTAMPSGNAGGIAVAKTIKKSDTSTSTVIEPTGAQIRCATSGITTTHDITYSSPTTDGRKSDLKLDIQVPTSTSGKKRLVIYLTGGGFVMADRTANLSQRTYVADQGYVVASVQYRTTKDGATYKDAVADVKSAIRYLRANADKYSIDADQVAVWGQSAGGYLAAMTGATNGEKSFDVGDNLTQSSEVQGVVDEFGPADLSELAADYDTAARKANYAAGNSAAQWVYGPGTKKSVADRTSEVAAADPSTHISSRTAPFVLFHGSADNLVSPSETLTLHTALRAKGIDSTRYVLTGAGHGDLSFTGDTSAVLPWSTQETMGHIVDFLGQHLK</sequence>
<dbReference type="Pfam" id="PF20434">
    <property type="entry name" value="BD-FAE"/>
    <property type="match status" value="1"/>
</dbReference>
<dbReference type="EMBL" id="JAWMAJ010000020">
    <property type="protein sequence ID" value="MDV7216009.1"/>
    <property type="molecule type" value="Genomic_DNA"/>
</dbReference>
<organism evidence="4 5">
    <name type="scientific">Streptomyces prunicolor</name>
    <dbReference type="NCBI Taxonomy" id="67348"/>
    <lineage>
        <taxon>Bacteria</taxon>
        <taxon>Bacillati</taxon>
        <taxon>Actinomycetota</taxon>
        <taxon>Actinomycetes</taxon>
        <taxon>Kitasatosporales</taxon>
        <taxon>Streptomycetaceae</taxon>
        <taxon>Streptomyces</taxon>
    </lineage>
</organism>
<evidence type="ECO:0000313" key="5">
    <source>
        <dbReference type="Proteomes" id="UP001187346"/>
    </source>
</evidence>
<dbReference type="Gene3D" id="3.40.50.1820">
    <property type="entry name" value="alpha/beta hydrolase"/>
    <property type="match status" value="1"/>
</dbReference>
<comment type="caution">
    <text evidence="4">The sequence shown here is derived from an EMBL/GenBank/DDBJ whole genome shotgun (WGS) entry which is preliminary data.</text>
</comment>
<evidence type="ECO:0000256" key="2">
    <source>
        <dbReference type="SAM" id="MobiDB-lite"/>
    </source>
</evidence>
<gene>
    <name evidence="4" type="ORF">R5A26_08590</name>
</gene>
<dbReference type="PANTHER" id="PTHR48081">
    <property type="entry name" value="AB HYDROLASE SUPERFAMILY PROTEIN C4A8.06C"/>
    <property type="match status" value="1"/>
</dbReference>
<evidence type="ECO:0000259" key="3">
    <source>
        <dbReference type="Pfam" id="PF20434"/>
    </source>
</evidence>
<dbReference type="Proteomes" id="UP001187346">
    <property type="component" value="Unassembled WGS sequence"/>
</dbReference>
<dbReference type="InterPro" id="IPR050300">
    <property type="entry name" value="GDXG_lipolytic_enzyme"/>
</dbReference>
<reference evidence="4 5" key="1">
    <citation type="submission" date="2023-10" db="EMBL/GenBank/DDBJ databases">
        <title>Characterization of rhizosphere-enriched actinobacteria from wheat plants lab-grown on chernevaya soil.</title>
        <authorList>
            <person name="Tikhonova E.N."/>
            <person name="Konopkin A."/>
            <person name="Kravchenko I.K."/>
        </authorList>
    </citation>
    <scope>NUCLEOTIDE SEQUENCE [LARGE SCALE GENOMIC DNA]</scope>
    <source>
        <strain evidence="4 5">RR29</strain>
    </source>
</reference>
<dbReference type="InterPro" id="IPR029058">
    <property type="entry name" value="AB_hydrolase_fold"/>
</dbReference>
<feature type="region of interest" description="Disordered" evidence="2">
    <location>
        <begin position="41"/>
        <end position="61"/>
    </location>
</feature>
<feature type="domain" description="BD-FAE-like" evidence="3">
    <location>
        <begin position="139"/>
        <end position="355"/>
    </location>
</feature>
<keyword evidence="5" id="KW-1185">Reference proteome</keyword>
<dbReference type="SUPFAM" id="SSF53474">
    <property type="entry name" value="alpha/beta-Hydrolases"/>
    <property type="match status" value="1"/>
</dbReference>
<dbReference type="InterPro" id="IPR049492">
    <property type="entry name" value="BD-FAE-like_dom"/>
</dbReference>
<keyword evidence="1 4" id="KW-0378">Hydrolase</keyword>
<dbReference type="GO" id="GO:0016787">
    <property type="term" value="F:hydrolase activity"/>
    <property type="evidence" value="ECO:0007669"/>
    <property type="project" value="UniProtKB-KW"/>
</dbReference>
<dbReference type="RefSeq" id="WP_317770719.1">
    <property type="nucleotide sequence ID" value="NZ_JAWMAJ010000020.1"/>
</dbReference>
<dbReference type="PANTHER" id="PTHR48081:SF13">
    <property type="entry name" value="ALPHA_BETA HYDROLASE"/>
    <property type="match status" value="1"/>
</dbReference>
<proteinExistence type="predicted"/>
<protein>
    <submittedName>
        <fullName evidence="4">Alpha/beta hydrolase</fullName>
    </submittedName>
</protein>
<name>A0ABU4F608_9ACTN</name>
<accession>A0ABU4F608</accession>